<evidence type="ECO:0000313" key="8">
    <source>
        <dbReference type="EMBL" id="KAJ7075719.1"/>
    </source>
</evidence>
<dbReference type="Proteomes" id="UP001222325">
    <property type="component" value="Unassembled WGS sequence"/>
</dbReference>
<evidence type="ECO:0000256" key="3">
    <source>
        <dbReference type="ARBA" id="ARBA00022827"/>
    </source>
</evidence>
<reference evidence="8" key="1">
    <citation type="submission" date="2023-03" db="EMBL/GenBank/DDBJ databases">
        <title>Massive genome expansion in bonnet fungi (Mycena s.s.) driven by repeated elements and novel gene families across ecological guilds.</title>
        <authorList>
            <consortium name="Lawrence Berkeley National Laboratory"/>
            <person name="Harder C.B."/>
            <person name="Miyauchi S."/>
            <person name="Viragh M."/>
            <person name="Kuo A."/>
            <person name="Thoen E."/>
            <person name="Andreopoulos B."/>
            <person name="Lu D."/>
            <person name="Skrede I."/>
            <person name="Drula E."/>
            <person name="Henrissat B."/>
            <person name="Morin E."/>
            <person name="Kohler A."/>
            <person name="Barry K."/>
            <person name="LaButti K."/>
            <person name="Morin E."/>
            <person name="Salamov A."/>
            <person name="Lipzen A."/>
            <person name="Mereny Z."/>
            <person name="Hegedus B."/>
            <person name="Baldrian P."/>
            <person name="Stursova M."/>
            <person name="Weitz H."/>
            <person name="Taylor A."/>
            <person name="Grigoriev I.V."/>
            <person name="Nagy L.G."/>
            <person name="Martin F."/>
            <person name="Kauserud H."/>
        </authorList>
    </citation>
    <scope>NUCLEOTIDE SEQUENCE</scope>
    <source>
        <strain evidence="8">CBHHK173m</strain>
    </source>
</reference>
<dbReference type="AlphaFoldDB" id="A0AAD6XJJ6"/>
<protein>
    <submittedName>
        <fullName evidence="8">FAD/NAD(P)-binding domain-containing protein</fullName>
    </submittedName>
</protein>
<dbReference type="InterPro" id="IPR002938">
    <property type="entry name" value="FAD-bd"/>
</dbReference>
<dbReference type="Pfam" id="PF01494">
    <property type="entry name" value="FAD_binding_3"/>
    <property type="match status" value="1"/>
</dbReference>
<dbReference type="PANTHER" id="PTHR13789">
    <property type="entry name" value="MONOOXYGENASE"/>
    <property type="match status" value="1"/>
</dbReference>
<feature type="transmembrane region" description="Helical" evidence="6">
    <location>
        <begin position="6"/>
        <end position="26"/>
    </location>
</feature>
<sequence length="405" mass="43552">MGSDNSPLNIAIVGAGIAGLTSAIALRQNGHYVQIYEAAELKTEGGAALSLQVNSLRVLAHLGVSIDNFLGVNHTGHIAYDAETGEGKTFGSATLTSQAGLMCHRSDIWDELKRVALGEGKGLPVKIHLGGKVIACDANEGKLTLSTGESVHADLVLGADGINSVIRTEILGGAVAIPPSELSCFRALLEAQDVPELDWYTNGISGFRIALSNEGPFRIFICYPCRSGRLVNFVGVFTDSSENEAACTRTGTMKEILATFHGFHRKFLRLLDLPLHSAITKWKLHVVPPLPTWIRGRTALLGDSAHGTLPFLGQGAGMAIEEAGVLGCLLPHGTSREDVPARLEAYYELRSHRGNYMSSETVRNFARMKGGTAGFSQPQLGQVHAYLRDYDAIKAAQEVYEKRFI</sequence>
<gene>
    <name evidence="8" type="ORF">B0H15DRAFT_649475</name>
</gene>
<keyword evidence="6" id="KW-1133">Transmembrane helix</keyword>
<evidence type="ECO:0000259" key="7">
    <source>
        <dbReference type="Pfam" id="PF01494"/>
    </source>
</evidence>
<dbReference type="InterPro" id="IPR036188">
    <property type="entry name" value="FAD/NAD-bd_sf"/>
</dbReference>
<dbReference type="PRINTS" id="PR00420">
    <property type="entry name" value="RNGMNOXGNASE"/>
</dbReference>
<keyword evidence="6" id="KW-0812">Transmembrane</keyword>
<keyword evidence="5" id="KW-0503">Monooxygenase</keyword>
<evidence type="ECO:0000256" key="5">
    <source>
        <dbReference type="ARBA" id="ARBA00023033"/>
    </source>
</evidence>
<evidence type="ECO:0000256" key="2">
    <source>
        <dbReference type="ARBA" id="ARBA00022630"/>
    </source>
</evidence>
<dbReference type="GO" id="GO:0004497">
    <property type="term" value="F:monooxygenase activity"/>
    <property type="evidence" value="ECO:0007669"/>
    <property type="project" value="UniProtKB-KW"/>
</dbReference>
<comment type="similarity">
    <text evidence="1">Belongs to the paxM FAD-dependent monooxygenase family.</text>
</comment>
<feature type="domain" description="FAD-binding" evidence="7">
    <location>
        <begin position="10"/>
        <end position="355"/>
    </location>
</feature>
<dbReference type="EMBL" id="JARJCN010000090">
    <property type="protein sequence ID" value="KAJ7075719.1"/>
    <property type="molecule type" value="Genomic_DNA"/>
</dbReference>
<keyword evidence="4" id="KW-0560">Oxidoreductase</keyword>
<name>A0AAD6XJJ6_9AGAR</name>
<dbReference type="PANTHER" id="PTHR13789:SF309">
    <property type="entry name" value="PUTATIVE (AFU_ORTHOLOGUE AFUA_6G14510)-RELATED"/>
    <property type="match status" value="1"/>
</dbReference>
<dbReference type="InterPro" id="IPR050493">
    <property type="entry name" value="FAD-dep_Monooxygenase_BioMet"/>
</dbReference>
<evidence type="ECO:0000313" key="9">
    <source>
        <dbReference type="Proteomes" id="UP001222325"/>
    </source>
</evidence>
<dbReference type="Gene3D" id="3.50.50.60">
    <property type="entry name" value="FAD/NAD(P)-binding domain"/>
    <property type="match status" value="1"/>
</dbReference>
<accession>A0AAD6XJJ6</accession>
<comment type="caution">
    <text evidence="8">The sequence shown here is derived from an EMBL/GenBank/DDBJ whole genome shotgun (WGS) entry which is preliminary data.</text>
</comment>
<keyword evidence="3" id="KW-0274">FAD</keyword>
<organism evidence="8 9">
    <name type="scientific">Mycena belliarum</name>
    <dbReference type="NCBI Taxonomy" id="1033014"/>
    <lineage>
        <taxon>Eukaryota</taxon>
        <taxon>Fungi</taxon>
        <taxon>Dikarya</taxon>
        <taxon>Basidiomycota</taxon>
        <taxon>Agaricomycotina</taxon>
        <taxon>Agaricomycetes</taxon>
        <taxon>Agaricomycetidae</taxon>
        <taxon>Agaricales</taxon>
        <taxon>Marasmiineae</taxon>
        <taxon>Mycenaceae</taxon>
        <taxon>Mycena</taxon>
    </lineage>
</organism>
<keyword evidence="2" id="KW-0285">Flavoprotein</keyword>
<keyword evidence="9" id="KW-1185">Reference proteome</keyword>
<dbReference type="GO" id="GO:0071949">
    <property type="term" value="F:FAD binding"/>
    <property type="evidence" value="ECO:0007669"/>
    <property type="project" value="InterPro"/>
</dbReference>
<evidence type="ECO:0000256" key="4">
    <source>
        <dbReference type="ARBA" id="ARBA00023002"/>
    </source>
</evidence>
<evidence type="ECO:0000256" key="6">
    <source>
        <dbReference type="SAM" id="Phobius"/>
    </source>
</evidence>
<proteinExistence type="inferred from homology"/>
<evidence type="ECO:0000256" key="1">
    <source>
        <dbReference type="ARBA" id="ARBA00007992"/>
    </source>
</evidence>
<dbReference type="SUPFAM" id="SSF51905">
    <property type="entry name" value="FAD/NAD(P)-binding domain"/>
    <property type="match status" value="1"/>
</dbReference>
<dbReference type="SUPFAM" id="SSF54373">
    <property type="entry name" value="FAD-linked reductases, C-terminal domain"/>
    <property type="match status" value="1"/>
</dbReference>
<keyword evidence="6" id="KW-0472">Membrane</keyword>